<accession>A0A177AV19</accession>
<evidence type="ECO:0000313" key="2">
    <source>
        <dbReference type="EMBL" id="OAF65857.1"/>
    </source>
</evidence>
<proteinExistence type="predicted"/>
<dbReference type="InterPro" id="IPR001788">
    <property type="entry name" value="RNA-dep_RNA_pol_alsuvir"/>
</dbReference>
<gene>
    <name evidence="2" type="ORF">A3Q56_06446</name>
</gene>
<dbReference type="EMBL" id="LWCA01001122">
    <property type="protein sequence ID" value="OAF65857.1"/>
    <property type="molecule type" value="Genomic_DNA"/>
</dbReference>
<dbReference type="PROSITE" id="PS50507">
    <property type="entry name" value="RDRP_SSRNA_POS"/>
    <property type="match status" value="1"/>
</dbReference>
<evidence type="ECO:0000259" key="1">
    <source>
        <dbReference type="PROSITE" id="PS50507"/>
    </source>
</evidence>
<name>A0A177AV19_9BILA</name>
<protein>
    <recommendedName>
        <fullName evidence="1">RdRp catalytic domain-containing protein</fullName>
    </recommendedName>
</protein>
<feature type="domain" description="RdRp catalytic" evidence="1">
    <location>
        <begin position="1"/>
        <end position="140"/>
    </location>
</feature>
<dbReference type="Proteomes" id="UP000078046">
    <property type="component" value="Unassembled WGS sequence"/>
</dbReference>
<dbReference type="Gene3D" id="3.30.70.270">
    <property type="match status" value="1"/>
</dbReference>
<dbReference type="Pfam" id="PF00978">
    <property type="entry name" value="RdRP_2"/>
    <property type="match status" value="1"/>
</dbReference>
<sequence>MRIKSEEDIEIYVYRLRKAAERCKYDEVDHILRDHIFIYGTSKTVQNDIIKLNNPSLTVTVKTKNDCVIWNRLHEVSTSRARDGTAFQKTCQTQSGDPSTAIVNTIYNMISCTDLINECTDIQYAIFMGDDSLISCASKI</sequence>
<dbReference type="InterPro" id="IPR007094">
    <property type="entry name" value="RNA-dir_pol_PSvirus"/>
</dbReference>
<evidence type="ECO:0000313" key="3">
    <source>
        <dbReference type="Proteomes" id="UP000078046"/>
    </source>
</evidence>
<comment type="caution">
    <text evidence="2">The sequence shown here is derived from an EMBL/GenBank/DDBJ whole genome shotgun (WGS) entry which is preliminary data.</text>
</comment>
<dbReference type="GO" id="GO:0003723">
    <property type="term" value="F:RNA binding"/>
    <property type="evidence" value="ECO:0007669"/>
    <property type="project" value="InterPro"/>
</dbReference>
<dbReference type="InterPro" id="IPR043128">
    <property type="entry name" value="Rev_trsase/Diguanyl_cyclase"/>
</dbReference>
<reference evidence="2 3" key="1">
    <citation type="submission" date="2016-04" db="EMBL/GenBank/DDBJ databases">
        <title>The genome of Intoshia linei affirms orthonectids as highly simplified spiralians.</title>
        <authorList>
            <person name="Mikhailov K.V."/>
            <person name="Slusarev G.S."/>
            <person name="Nikitin M.A."/>
            <person name="Logacheva M.D."/>
            <person name="Penin A."/>
            <person name="Aleoshin V."/>
            <person name="Panchin Y.V."/>
        </authorList>
    </citation>
    <scope>NUCLEOTIDE SEQUENCE [LARGE SCALE GENOMIC DNA]</scope>
    <source>
        <strain evidence="2">Intl2013</strain>
        <tissue evidence="2">Whole animal</tissue>
    </source>
</reference>
<organism evidence="2 3">
    <name type="scientific">Intoshia linei</name>
    <dbReference type="NCBI Taxonomy" id="1819745"/>
    <lineage>
        <taxon>Eukaryota</taxon>
        <taxon>Metazoa</taxon>
        <taxon>Spiralia</taxon>
        <taxon>Lophotrochozoa</taxon>
        <taxon>Mesozoa</taxon>
        <taxon>Orthonectida</taxon>
        <taxon>Rhopaluridae</taxon>
        <taxon>Intoshia</taxon>
    </lineage>
</organism>
<dbReference type="InterPro" id="IPR043502">
    <property type="entry name" value="DNA/RNA_pol_sf"/>
</dbReference>
<dbReference type="GO" id="GO:0006351">
    <property type="term" value="P:DNA-templated transcription"/>
    <property type="evidence" value="ECO:0007669"/>
    <property type="project" value="InterPro"/>
</dbReference>
<dbReference type="GO" id="GO:0039694">
    <property type="term" value="P:viral RNA genome replication"/>
    <property type="evidence" value="ECO:0007669"/>
    <property type="project" value="InterPro"/>
</dbReference>
<dbReference type="GO" id="GO:0003968">
    <property type="term" value="F:RNA-directed RNA polymerase activity"/>
    <property type="evidence" value="ECO:0007669"/>
    <property type="project" value="InterPro"/>
</dbReference>
<dbReference type="AlphaFoldDB" id="A0A177AV19"/>
<dbReference type="SUPFAM" id="SSF56672">
    <property type="entry name" value="DNA/RNA polymerases"/>
    <property type="match status" value="1"/>
</dbReference>
<keyword evidence="3" id="KW-1185">Reference proteome</keyword>